<sequence>MPNYRKLKLWPLAEQEATKEGLLLGLSPGRRVIAIGERLERLWADLNNRKPLPLPM</sequence>
<dbReference type="RefSeq" id="WP_395514176.1">
    <property type="nucleotide sequence ID" value="NZ_JBBDHD010000303.1"/>
</dbReference>
<comment type="caution">
    <text evidence="1">The sequence shown here is derived from an EMBL/GenBank/DDBJ whole genome shotgun (WGS) entry which is preliminary data.</text>
</comment>
<gene>
    <name evidence="1" type="ORF">WDV06_36935</name>
</gene>
<proteinExistence type="predicted"/>
<organism evidence="1 2">
    <name type="scientific">Streptomyces racemochromogenes</name>
    <dbReference type="NCBI Taxonomy" id="67353"/>
    <lineage>
        <taxon>Bacteria</taxon>
        <taxon>Bacillati</taxon>
        <taxon>Actinomycetota</taxon>
        <taxon>Actinomycetes</taxon>
        <taxon>Kitasatosporales</taxon>
        <taxon>Streptomycetaceae</taxon>
        <taxon>Streptomyces</taxon>
    </lineage>
</organism>
<protein>
    <submittedName>
        <fullName evidence="1">Uncharacterized protein</fullName>
    </submittedName>
</protein>
<name>A0ABW7PQE4_9ACTN</name>
<evidence type="ECO:0000313" key="2">
    <source>
        <dbReference type="Proteomes" id="UP001610631"/>
    </source>
</evidence>
<evidence type="ECO:0000313" key="1">
    <source>
        <dbReference type="EMBL" id="MFH7600640.1"/>
    </source>
</evidence>
<keyword evidence="2" id="KW-1185">Reference proteome</keyword>
<dbReference type="Proteomes" id="UP001610631">
    <property type="component" value="Unassembled WGS sequence"/>
</dbReference>
<reference evidence="1 2" key="1">
    <citation type="submission" date="2024-03" db="EMBL/GenBank/DDBJ databases">
        <title>Whole genome sequencing of Streptomyces racemochromogenes, to identify antimicrobial biosynthetic gene clusters.</title>
        <authorList>
            <person name="Suryawanshi P."/>
            <person name="Krishnaraj P.U."/>
            <person name="Arun Y.P."/>
            <person name="Suryawanshi M.P."/>
            <person name="Rakshit O."/>
        </authorList>
    </citation>
    <scope>NUCLEOTIDE SEQUENCE [LARGE SCALE GENOMIC DNA]</scope>
    <source>
        <strain evidence="1 2">AUDT626</strain>
    </source>
</reference>
<accession>A0ABW7PQE4</accession>
<dbReference type="EMBL" id="JBBDHD010000303">
    <property type="protein sequence ID" value="MFH7600640.1"/>
    <property type="molecule type" value="Genomic_DNA"/>
</dbReference>